<dbReference type="InterPro" id="IPR036026">
    <property type="entry name" value="Seven-hairpin_glycosidases"/>
</dbReference>
<dbReference type="GO" id="GO:0005975">
    <property type="term" value="P:carbohydrate metabolic process"/>
    <property type="evidence" value="ECO:0007669"/>
    <property type="project" value="InterPro"/>
</dbReference>
<evidence type="ECO:0000313" key="10">
    <source>
        <dbReference type="Proteomes" id="UP001652628"/>
    </source>
</evidence>
<dbReference type="Gene3D" id="1.50.10.10">
    <property type="match status" value="1"/>
</dbReference>
<keyword evidence="9" id="KW-1133">Transmembrane helix</keyword>
<keyword evidence="5 7" id="KW-1015">Disulfide bond</keyword>
<accession>A0AB39ZK80</accession>
<dbReference type="PANTHER" id="PTHR11742:SF6">
    <property type="entry name" value="MANNOSYL-OLIGOSACCHARIDE ALPHA-1,2-MANNOSIDASE IA-RELATED"/>
    <property type="match status" value="1"/>
</dbReference>
<comment type="similarity">
    <text evidence="3 8">Belongs to the glycosyl hydrolase 47 family.</text>
</comment>
<gene>
    <name evidence="11" type="primary">alpha-Man-Ic</name>
</gene>
<dbReference type="GeneID" id="108015475"/>
<dbReference type="AlphaFoldDB" id="A0AB39ZK80"/>
<evidence type="ECO:0000256" key="3">
    <source>
        <dbReference type="ARBA" id="ARBA00007658"/>
    </source>
</evidence>
<dbReference type="CTD" id="318624"/>
<keyword evidence="6" id="KW-0106">Calcium</keyword>
<evidence type="ECO:0000313" key="11">
    <source>
        <dbReference type="RefSeq" id="XP_016937394.4"/>
    </source>
</evidence>
<comment type="pathway">
    <text evidence="2">Protein modification; protein glycosylation.</text>
</comment>
<dbReference type="EC" id="3.2.1.-" evidence="8"/>
<evidence type="ECO:0000256" key="2">
    <source>
        <dbReference type="ARBA" id="ARBA00004922"/>
    </source>
</evidence>
<reference evidence="11" key="1">
    <citation type="submission" date="2025-08" db="UniProtKB">
        <authorList>
            <consortium name="RefSeq"/>
        </authorList>
    </citation>
    <scope>IDENTIFICATION</scope>
</reference>
<proteinExistence type="inferred from homology"/>
<dbReference type="Proteomes" id="UP001652628">
    <property type="component" value="Chromosome 3"/>
</dbReference>
<comment type="cofactor">
    <cofactor evidence="1 6">
        <name>Ca(2+)</name>
        <dbReference type="ChEBI" id="CHEBI:29108"/>
    </cofactor>
</comment>
<keyword evidence="6" id="KW-0479">Metal-binding</keyword>
<feature type="disulfide bond" evidence="7">
    <location>
        <begin position="348"/>
        <end position="380"/>
    </location>
</feature>
<dbReference type="GO" id="GO:0005509">
    <property type="term" value="F:calcium ion binding"/>
    <property type="evidence" value="ECO:0007669"/>
    <property type="project" value="InterPro"/>
</dbReference>
<keyword evidence="4 8" id="KW-0378">Hydrolase</keyword>
<dbReference type="GO" id="GO:0005783">
    <property type="term" value="C:endoplasmic reticulum"/>
    <property type="evidence" value="ECO:0007669"/>
    <property type="project" value="TreeGrafter"/>
</dbReference>
<dbReference type="GO" id="GO:0000139">
    <property type="term" value="C:Golgi membrane"/>
    <property type="evidence" value="ECO:0007669"/>
    <property type="project" value="TreeGrafter"/>
</dbReference>
<dbReference type="InterPro" id="IPR001382">
    <property type="entry name" value="Glyco_hydro_47"/>
</dbReference>
<keyword evidence="10" id="KW-1185">Reference proteome</keyword>
<dbReference type="RefSeq" id="XP_016937394.4">
    <property type="nucleotide sequence ID" value="XM_017081905.4"/>
</dbReference>
<keyword evidence="9" id="KW-0812">Transmembrane</keyword>
<evidence type="ECO:0000256" key="1">
    <source>
        <dbReference type="ARBA" id="ARBA00001913"/>
    </source>
</evidence>
<dbReference type="InterPro" id="IPR012341">
    <property type="entry name" value="6hp_glycosidase-like_sf"/>
</dbReference>
<sequence>MYFFHFAVRRAHFKWYTANTASRIGIILTGILSVGVIAITYVQCRALIRQAFQENLANEVLLTEEINPAEVRVKIKEMMLHAWRNYARVVWGTNEFRPISRRVHGGSDFGSYKLGATIIESLDTLYIMGLEKELKRSRDWIEKSFSLDRVDEPLPVIVLTSRLLCPMLTLYSLTGDLLYKDKAVHIADRILSAFDTPTGIPRRLVVPKKGSTLSRYLDDVSRTSEFGALYLEFFYLSEITGDSVYLDQVDGIRQRIEEATKVKGLYPNAFCTKYGTWENHNCSVNRYYDTLLKSWMQSGETDSQSEDLFEDALLAVAQNLVVINDEDVTYVTEMRDGFLSHRMKQSDCFGGALFALGAAATSMEHWEKYSEIGIGIADTCHDMFWESPTGLGPDTFAFTKKSQKEILPLQRNFYMLQPEVAESYFILWRLTHDEKYRLRGFELLLAIEKYCRTPNGYTGIMDVNNSSSEPDDVQRSFFLGATLKYLFLLFSDDDVIPLEKWVFNSAGHFLPVKGVNSLYRQYN</sequence>
<dbReference type="PANTHER" id="PTHR11742">
    <property type="entry name" value="MANNOSYL-OLIGOSACCHARIDE ALPHA-1,2-MANNOSIDASE-RELATED"/>
    <property type="match status" value="1"/>
</dbReference>
<dbReference type="PRINTS" id="PR00747">
    <property type="entry name" value="GLYHDRLASE47"/>
</dbReference>
<dbReference type="SUPFAM" id="SSF48225">
    <property type="entry name" value="Seven-hairpin glycosidases"/>
    <property type="match status" value="1"/>
</dbReference>
<evidence type="ECO:0000256" key="7">
    <source>
        <dbReference type="PIRSR" id="PIRSR601382-3"/>
    </source>
</evidence>
<keyword evidence="8" id="KW-0326">Glycosidase</keyword>
<dbReference type="Pfam" id="PF01532">
    <property type="entry name" value="Glyco_hydro_47"/>
    <property type="match status" value="1"/>
</dbReference>
<keyword evidence="9" id="KW-0472">Membrane</keyword>
<dbReference type="InterPro" id="IPR050749">
    <property type="entry name" value="Glycosyl_Hydrolase_47"/>
</dbReference>
<evidence type="ECO:0000256" key="4">
    <source>
        <dbReference type="ARBA" id="ARBA00022801"/>
    </source>
</evidence>
<evidence type="ECO:0000256" key="6">
    <source>
        <dbReference type="PIRSR" id="PIRSR601382-2"/>
    </source>
</evidence>
<organism evidence="10 11">
    <name type="scientific">Drosophila suzukii</name>
    <name type="common">Spotted-wing drosophila fruit fly</name>
    <dbReference type="NCBI Taxonomy" id="28584"/>
    <lineage>
        <taxon>Eukaryota</taxon>
        <taxon>Metazoa</taxon>
        <taxon>Ecdysozoa</taxon>
        <taxon>Arthropoda</taxon>
        <taxon>Hexapoda</taxon>
        <taxon>Insecta</taxon>
        <taxon>Pterygota</taxon>
        <taxon>Neoptera</taxon>
        <taxon>Endopterygota</taxon>
        <taxon>Diptera</taxon>
        <taxon>Brachycera</taxon>
        <taxon>Muscomorpha</taxon>
        <taxon>Ephydroidea</taxon>
        <taxon>Drosophilidae</taxon>
        <taxon>Drosophila</taxon>
        <taxon>Sophophora</taxon>
    </lineage>
</organism>
<protein>
    <recommendedName>
        <fullName evidence="8">alpha-1,2-Mannosidase</fullName>
        <ecNumber evidence="8">3.2.1.-</ecNumber>
    </recommendedName>
</protein>
<evidence type="ECO:0000256" key="9">
    <source>
        <dbReference type="SAM" id="Phobius"/>
    </source>
</evidence>
<evidence type="ECO:0000256" key="8">
    <source>
        <dbReference type="RuleBase" id="RU361193"/>
    </source>
</evidence>
<dbReference type="GO" id="GO:0004571">
    <property type="term" value="F:mannosyl-oligosaccharide 1,2-alpha-mannosidase activity"/>
    <property type="evidence" value="ECO:0007669"/>
    <property type="project" value="InterPro"/>
</dbReference>
<name>A0AB39ZK80_DROSZ</name>
<feature type="binding site" evidence="6">
    <location>
        <position position="505"/>
    </location>
    <ligand>
        <name>Ca(2+)</name>
        <dbReference type="ChEBI" id="CHEBI:29108"/>
    </ligand>
</feature>
<evidence type="ECO:0000256" key="5">
    <source>
        <dbReference type="ARBA" id="ARBA00023157"/>
    </source>
</evidence>
<feature type="transmembrane region" description="Helical" evidence="9">
    <location>
        <begin position="21"/>
        <end position="42"/>
    </location>
</feature>